<evidence type="ECO:0000313" key="3">
    <source>
        <dbReference type="EnsemblProtists" id="Phyra74963"/>
    </source>
</evidence>
<feature type="compositionally biased region" description="Basic and acidic residues" evidence="2">
    <location>
        <begin position="631"/>
        <end position="642"/>
    </location>
</feature>
<accession>H3GGK8</accession>
<dbReference type="VEuPathDB" id="FungiDB:KRP23_13189"/>
<sequence>MPHVRGSPSSPTPPSPNCETERLDVERRRSWLSTLPQTYAPKHRERHGFLNLDSTAASLTMSRLLFRSVAGAQCPHDLHTYAGDPIMCTLDDIKVAKAPFAMPSSIAPRFLEWTTSGQHHPAVRRRAGSAATTTSVTSTDISAAGTVVPDATTDSISSASLATTTAALATASLHARVQSDTAMLVGGVFVSSFDEEERWDRKTGGRARSFPVPGVLGQDTEYGTTLAGSSLAGRTKQAKPKTTMMTETYFRKALAQAKNKKHSLLEEKHSLLEDEHAQMKTKHALLDDEHAQIKTAHTKLEEEHAELLNERNDLEGDTWLWMMQNNKLQAQLKELQVEHAKWKAACASLVKEVERKVLEEEYLAYLAQEYDQTHWPVAKVAELEVEQERKLAEADQLAKEREQALMAKVAALESEVASLQRTIQQKDDEFDSFRRSSKEATDKVVKDLAEAKAETMKHQGVIRTLRTAREKGAKTALSTTNPAKERRFPKTVEVPAPTQQRKTPVKLQEQRQRLREKSSSSGSPSTVNTRSAAKTTATAATLKKAAVKPVEMPAHTLQDRMRKFEMERKQKVKSLQERQRLREKSSSYNSPSTVSRPTTTSSKASTKTTASPATLRGVAKVPAQTLQRPVRKQELTKPKETKSVPSKVTSRWEQYKYQRSGPSSAATSSTSSSPETSPRSAA</sequence>
<feature type="coiled-coil region" evidence="1">
    <location>
        <begin position="254"/>
        <end position="352"/>
    </location>
</feature>
<feature type="coiled-coil region" evidence="1">
    <location>
        <begin position="380"/>
        <end position="429"/>
    </location>
</feature>
<feature type="compositionally biased region" description="Basic and acidic residues" evidence="2">
    <location>
        <begin position="557"/>
        <end position="585"/>
    </location>
</feature>
<dbReference type="VEuPathDB" id="FungiDB:KRP22_864"/>
<dbReference type="AlphaFoldDB" id="H3GGK8"/>
<feature type="compositionally biased region" description="Low complexity" evidence="2">
    <location>
        <begin position="590"/>
        <end position="614"/>
    </location>
</feature>
<feature type="compositionally biased region" description="Low complexity" evidence="2">
    <location>
        <begin position="532"/>
        <end position="548"/>
    </location>
</feature>
<dbReference type="InParanoid" id="H3GGK8"/>
<evidence type="ECO:0000313" key="4">
    <source>
        <dbReference type="Proteomes" id="UP000005238"/>
    </source>
</evidence>
<dbReference type="HOGENOM" id="CLU_403615_0_0_1"/>
<reference evidence="4" key="1">
    <citation type="journal article" date="2006" name="Science">
        <title>Phytophthora genome sequences uncover evolutionary origins and mechanisms of pathogenesis.</title>
        <authorList>
            <person name="Tyler B.M."/>
            <person name="Tripathy S."/>
            <person name="Zhang X."/>
            <person name="Dehal P."/>
            <person name="Jiang R.H."/>
            <person name="Aerts A."/>
            <person name="Arredondo F.D."/>
            <person name="Baxter L."/>
            <person name="Bensasson D."/>
            <person name="Beynon J.L."/>
            <person name="Chapman J."/>
            <person name="Damasceno C.M."/>
            <person name="Dorrance A.E."/>
            <person name="Dou D."/>
            <person name="Dickerman A.W."/>
            <person name="Dubchak I.L."/>
            <person name="Garbelotto M."/>
            <person name="Gijzen M."/>
            <person name="Gordon S.G."/>
            <person name="Govers F."/>
            <person name="Grunwald N.J."/>
            <person name="Huang W."/>
            <person name="Ivors K.L."/>
            <person name="Jones R.W."/>
            <person name="Kamoun S."/>
            <person name="Krampis K."/>
            <person name="Lamour K.H."/>
            <person name="Lee M.K."/>
            <person name="McDonald W.H."/>
            <person name="Medina M."/>
            <person name="Meijer H.J."/>
            <person name="Nordberg E.K."/>
            <person name="Maclean D.J."/>
            <person name="Ospina-Giraldo M.D."/>
            <person name="Morris P.F."/>
            <person name="Phuntumart V."/>
            <person name="Putnam N.H."/>
            <person name="Rash S."/>
            <person name="Rose J.K."/>
            <person name="Sakihama Y."/>
            <person name="Salamov A.A."/>
            <person name="Savidor A."/>
            <person name="Scheuring C.F."/>
            <person name="Smith B.M."/>
            <person name="Sobral B.W."/>
            <person name="Terry A."/>
            <person name="Torto-Alalibo T.A."/>
            <person name="Win J."/>
            <person name="Xu Z."/>
            <person name="Zhang H."/>
            <person name="Grigoriev I.V."/>
            <person name="Rokhsar D.S."/>
            <person name="Boore J.L."/>
        </authorList>
    </citation>
    <scope>NUCLEOTIDE SEQUENCE [LARGE SCALE GENOMIC DNA]</scope>
    <source>
        <strain evidence="4">Pr102</strain>
    </source>
</reference>
<feature type="compositionally biased region" description="Low complexity" evidence="2">
    <location>
        <begin position="660"/>
        <end position="682"/>
    </location>
</feature>
<feature type="region of interest" description="Disordered" evidence="2">
    <location>
        <begin position="1"/>
        <end position="24"/>
    </location>
</feature>
<keyword evidence="4" id="KW-1185">Reference proteome</keyword>
<organism evidence="3 4">
    <name type="scientific">Phytophthora ramorum</name>
    <name type="common">Sudden oak death agent</name>
    <dbReference type="NCBI Taxonomy" id="164328"/>
    <lineage>
        <taxon>Eukaryota</taxon>
        <taxon>Sar</taxon>
        <taxon>Stramenopiles</taxon>
        <taxon>Oomycota</taxon>
        <taxon>Peronosporomycetes</taxon>
        <taxon>Peronosporales</taxon>
        <taxon>Peronosporaceae</taxon>
        <taxon>Phytophthora</taxon>
    </lineage>
</organism>
<protein>
    <submittedName>
        <fullName evidence="3">Uncharacterized protein</fullName>
    </submittedName>
</protein>
<keyword evidence="1" id="KW-0175">Coiled coil</keyword>
<evidence type="ECO:0000256" key="1">
    <source>
        <dbReference type="SAM" id="Coils"/>
    </source>
</evidence>
<dbReference type="EnsemblProtists" id="Phyra74963">
    <property type="protein sequence ID" value="Phyra74963"/>
    <property type="gene ID" value="Phyra74963"/>
</dbReference>
<feature type="compositionally biased region" description="Basic and acidic residues" evidence="2">
    <location>
        <begin position="508"/>
        <end position="518"/>
    </location>
</feature>
<dbReference type="Proteomes" id="UP000005238">
    <property type="component" value="Unassembled WGS sequence"/>
</dbReference>
<proteinExistence type="predicted"/>
<feature type="region of interest" description="Disordered" evidence="2">
    <location>
        <begin position="468"/>
        <end position="682"/>
    </location>
</feature>
<feature type="compositionally biased region" description="Polar residues" evidence="2">
    <location>
        <begin position="643"/>
        <end position="652"/>
    </location>
</feature>
<evidence type="ECO:0000256" key="2">
    <source>
        <dbReference type="SAM" id="MobiDB-lite"/>
    </source>
</evidence>
<dbReference type="STRING" id="164328.H3GGK8"/>
<dbReference type="EMBL" id="DS566007">
    <property type="status" value="NOT_ANNOTATED_CDS"/>
    <property type="molecule type" value="Genomic_DNA"/>
</dbReference>
<reference evidence="3" key="2">
    <citation type="submission" date="2015-06" db="UniProtKB">
        <authorList>
            <consortium name="EnsemblProtists"/>
        </authorList>
    </citation>
    <scope>IDENTIFICATION</scope>
    <source>
        <strain evidence="3">Pr102</strain>
    </source>
</reference>
<name>H3GGK8_PHYRM</name>